<evidence type="ECO:0000313" key="1">
    <source>
        <dbReference type="EMBL" id="AJI23814.1"/>
    </source>
</evidence>
<dbReference type="AlphaFoldDB" id="A0A0B6AVC6"/>
<gene>
    <name evidence="1" type="ORF">BG04_3317</name>
</gene>
<dbReference type="InterPro" id="IPR011008">
    <property type="entry name" value="Dimeric_a/b-barrel"/>
</dbReference>
<organism evidence="1 2">
    <name type="scientific">Priestia megaterium (strain ATCC 14581 / DSM 32 / CCUG 1817 / JCM 2506 / NBRC 15308 / NCIMB 9376 / NCTC 10342 / NRRL B-14308 / VKM B-512 / Ford 19)</name>
    <name type="common">Bacillus megaterium</name>
    <dbReference type="NCBI Taxonomy" id="1348623"/>
    <lineage>
        <taxon>Bacteria</taxon>
        <taxon>Bacillati</taxon>
        <taxon>Bacillota</taxon>
        <taxon>Bacilli</taxon>
        <taxon>Bacillales</taxon>
        <taxon>Bacillaceae</taxon>
        <taxon>Priestia</taxon>
    </lineage>
</organism>
<reference evidence="1 2" key="1">
    <citation type="journal article" date="2015" name="Genome Announc.">
        <title>Complete genome sequences for 35 biothreat assay-relevant bacillus species.</title>
        <authorList>
            <person name="Johnson S.L."/>
            <person name="Daligault H.E."/>
            <person name="Davenport K.W."/>
            <person name="Jaissle J."/>
            <person name="Frey K.G."/>
            <person name="Ladner J.T."/>
            <person name="Broomall S.M."/>
            <person name="Bishop-Lilly K.A."/>
            <person name="Bruce D.C."/>
            <person name="Gibbons H.S."/>
            <person name="Coyne S.R."/>
            <person name="Lo C.C."/>
            <person name="Meincke L."/>
            <person name="Munk A.C."/>
            <person name="Koroleva G.I."/>
            <person name="Rosenzweig C.N."/>
            <person name="Palacios G.F."/>
            <person name="Redden C.L."/>
            <person name="Minogue T.D."/>
            <person name="Chain P.S."/>
        </authorList>
    </citation>
    <scope>NUCLEOTIDE SEQUENCE [LARGE SCALE GENOMIC DNA]</scope>
    <source>
        <strain evidence="2">ATCC 14581 / DSM 32 / JCM 2506 / NBRC 15308 / NCIMB 9376 / NCTC 10342 / NRRL B-14308 / VKM B-512</strain>
    </source>
</reference>
<dbReference type="SUPFAM" id="SSF54909">
    <property type="entry name" value="Dimeric alpha+beta barrel"/>
    <property type="match status" value="1"/>
</dbReference>
<dbReference type="EMBL" id="CP009920">
    <property type="protein sequence ID" value="AJI23814.1"/>
    <property type="molecule type" value="Genomic_DNA"/>
</dbReference>
<dbReference type="RefSeq" id="WP_034653949.1">
    <property type="nucleotide sequence ID" value="NZ_BCVB01000007.1"/>
</dbReference>
<dbReference type="Pfam" id="PF16291">
    <property type="entry name" value="DUF4937"/>
    <property type="match status" value="1"/>
</dbReference>
<dbReference type="InterPro" id="IPR032555">
    <property type="entry name" value="DUF4937"/>
</dbReference>
<sequence>MLTKIVKCSIPTDKKASFSYTQQHWAALAHVNGFIGQLGGWNVEDETDACILALWEDGTTYQEFMKHTHDSIFYKSKQDQTYTNLDVSTSDPSYFIGARYNYYRSSAIESRYLVKTEIEVDFYDKEDIYEMVKSLINPSYRCLSHVVSPIEHSKLVIFSLYGSACPQKTIDTFVHPNVLNASQYIYQLEKNWNVLSN</sequence>
<name>A0A0B6AVC6_PRIM2</name>
<evidence type="ECO:0000313" key="2">
    <source>
        <dbReference type="Proteomes" id="UP000031829"/>
    </source>
</evidence>
<dbReference type="KEGG" id="bmeg:BG04_3317"/>
<accession>A0A0B6AVC6</accession>
<dbReference type="HOGENOM" id="CLU_1381695_0_0_9"/>
<proteinExistence type="predicted"/>
<dbReference type="Proteomes" id="UP000031829">
    <property type="component" value="Chromosome"/>
</dbReference>
<dbReference type="GeneID" id="93641378"/>
<protein>
    <submittedName>
        <fullName evidence="1">Uncharacterized protein</fullName>
    </submittedName>
</protein>